<name>A0A2M6YBU0_9BACT</name>
<protein>
    <submittedName>
        <fullName evidence="2">Uncharacterized protein</fullName>
    </submittedName>
</protein>
<dbReference type="AlphaFoldDB" id="A0A2M6YBU0"/>
<evidence type="ECO:0000313" key="2">
    <source>
        <dbReference type="EMBL" id="PIU24166.1"/>
    </source>
</evidence>
<gene>
    <name evidence="2" type="ORF">COT12_02440</name>
</gene>
<feature type="transmembrane region" description="Helical" evidence="1">
    <location>
        <begin position="6"/>
        <end position="23"/>
    </location>
</feature>
<evidence type="ECO:0000256" key="1">
    <source>
        <dbReference type="SAM" id="Phobius"/>
    </source>
</evidence>
<sequence>MSNFWKIFISVVTTIVVGVYYVMERKINSEKSDGCTEALNNLPKPPWNVENFDTADTSSWKTYNDKKAAYSFKYPADWTLSDNSNNSVTLETPAEKKAGDQCVSDAIKNGGGDCSTLGS</sequence>
<keyword evidence="1" id="KW-0812">Transmembrane</keyword>
<reference evidence="3" key="1">
    <citation type="submission" date="2017-09" db="EMBL/GenBank/DDBJ databases">
        <title>Depth-based differentiation of microbial function through sediment-hosted aquifers and enrichment of novel symbionts in the deep terrestrial subsurface.</title>
        <authorList>
            <person name="Probst A.J."/>
            <person name="Ladd B."/>
            <person name="Jarett J.K."/>
            <person name="Geller-Mcgrath D.E."/>
            <person name="Sieber C.M.K."/>
            <person name="Emerson J.B."/>
            <person name="Anantharaman K."/>
            <person name="Thomas B.C."/>
            <person name="Malmstrom R."/>
            <person name="Stieglmeier M."/>
            <person name="Klingl A."/>
            <person name="Woyke T."/>
            <person name="Ryan C.M."/>
            <person name="Banfield J.F."/>
        </authorList>
    </citation>
    <scope>NUCLEOTIDE SEQUENCE [LARGE SCALE GENOMIC DNA]</scope>
</reference>
<accession>A0A2M6YBU0</accession>
<keyword evidence="1" id="KW-1133">Transmembrane helix</keyword>
<dbReference type="EMBL" id="PEXI01000077">
    <property type="protein sequence ID" value="PIU24166.1"/>
    <property type="molecule type" value="Genomic_DNA"/>
</dbReference>
<feature type="non-terminal residue" evidence="2">
    <location>
        <position position="119"/>
    </location>
</feature>
<evidence type="ECO:0000313" key="3">
    <source>
        <dbReference type="Proteomes" id="UP000229896"/>
    </source>
</evidence>
<dbReference type="Proteomes" id="UP000229896">
    <property type="component" value="Unassembled WGS sequence"/>
</dbReference>
<proteinExistence type="predicted"/>
<keyword evidence="1" id="KW-0472">Membrane</keyword>
<comment type="caution">
    <text evidence="2">The sequence shown here is derived from an EMBL/GenBank/DDBJ whole genome shotgun (WGS) entry which is preliminary data.</text>
</comment>
<organism evidence="2 3">
    <name type="scientific">Candidatus Berkelbacteria bacterium CG08_land_8_20_14_0_20_39_8</name>
    <dbReference type="NCBI Taxonomy" id="1974511"/>
    <lineage>
        <taxon>Bacteria</taxon>
        <taxon>Candidatus Berkelbacteria</taxon>
    </lineage>
</organism>